<dbReference type="Gene3D" id="2.60.40.10">
    <property type="entry name" value="Immunoglobulins"/>
    <property type="match status" value="1"/>
</dbReference>
<dbReference type="SUPFAM" id="SSF52058">
    <property type="entry name" value="L domain-like"/>
    <property type="match status" value="1"/>
</dbReference>
<feature type="signal peptide" evidence="7">
    <location>
        <begin position="1"/>
        <end position="25"/>
    </location>
</feature>
<dbReference type="InterPro" id="IPR032675">
    <property type="entry name" value="LRR_dom_sf"/>
</dbReference>
<dbReference type="InterPro" id="IPR007110">
    <property type="entry name" value="Ig-like_dom"/>
</dbReference>
<dbReference type="PANTHER" id="PTHR24366">
    <property type="entry name" value="IG(IMMUNOGLOBULIN) AND LRR(LEUCINE RICH REPEAT) DOMAINS"/>
    <property type="match status" value="1"/>
</dbReference>
<feature type="transmembrane region" description="Helical" evidence="6">
    <location>
        <begin position="379"/>
        <end position="403"/>
    </location>
</feature>
<dbReference type="PROSITE" id="PS51450">
    <property type="entry name" value="LRR"/>
    <property type="match status" value="1"/>
</dbReference>
<dbReference type="CDD" id="cd00096">
    <property type="entry name" value="Ig"/>
    <property type="match status" value="1"/>
</dbReference>
<dbReference type="InterPro" id="IPR013783">
    <property type="entry name" value="Ig-like_fold"/>
</dbReference>
<keyword evidence="1" id="KW-0433">Leucine-rich repeat</keyword>
<dbReference type="SMART" id="SM00409">
    <property type="entry name" value="IG"/>
    <property type="match status" value="1"/>
</dbReference>
<dbReference type="SMART" id="SM00369">
    <property type="entry name" value="LRR_TYP"/>
    <property type="match status" value="6"/>
</dbReference>
<evidence type="ECO:0000256" key="3">
    <source>
        <dbReference type="ARBA" id="ARBA00022737"/>
    </source>
</evidence>
<name>A0ABM1C2X3_LIMPO</name>
<organism evidence="9 10">
    <name type="scientific">Limulus polyphemus</name>
    <name type="common">Atlantic horseshoe crab</name>
    <dbReference type="NCBI Taxonomy" id="6850"/>
    <lineage>
        <taxon>Eukaryota</taxon>
        <taxon>Metazoa</taxon>
        <taxon>Ecdysozoa</taxon>
        <taxon>Arthropoda</taxon>
        <taxon>Chelicerata</taxon>
        <taxon>Merostomata</taxon>
        <taxon>Xiphosura</taxon>
        <taxon>Limulidae</taxon>
        <taxon>Limulus</taxon>
    </lineage>
</organism>
<feature type="compositionally biased region" description="Acidic residues" evidence="5">
    <location>
        <begin position="603"/>
        <end position="618"/>
    </location>
</feature>
<feature type="domain" description="Ig-like" evidence="8">
    <location>
        <begin position="265"/>
        <end position="363"/>
    </location>
</feature>
<feature type="region of interest" description="Disordered" evidence="5">
    <location>
        <begin position="596"/>
        <end position="618"/>
    </location>
</feature>
<protein>
    <submittedName>
        <fullName evidence="10">Leucine-rich repeat, immunoglobulin-like domain and transmembrane domain-containing protein 2</fullName>
    </submittedName>
</protein>
<evidence type="ECO:0000313" key="10">
    <source>
        <dbReference type="RefSeq" id="XP_013793254.2"/>
    </source>
</evidence>
<dbReference type="InterPro" id="IPR036179">
    <property type="entry name" value="Ig-like_dom_sf"/>
</dbReference>
<dbReference type="GeneID" id="106477208"/>
<accession>A0ABM1C2X3</accession>
<dbReference type="Proteomes" id="UP000694941">
    <property type="component" value="Unplaced"/>
</dbReference>
<keyword evidence="3" id="KW-0677">Repeat</keyword>
<dbReference type="PROSITE" id="PS50835">
    <property type="entry name" value="IG_LIKE"/>
    <property type="match status" value="1"/>
</dbReference>
<dbReference type="SUPFAM" id="SSF48726">
    <property type="entry name" value="Immunoglobulin"/>
    <property type="match status" value="1"/>
</dbReference>
<dbReference type="Pfam" id="PF13855">
    <property type="entry name" value="LRR_8"/>
    <property type="match status" value="2"/>
</dbReference>
<keyword evidence="9" id="KW-1185">Reference proteome</keyword>
<evidence type="ECO:0000256" key="2">
    <source>
        <dbReference type="ARBA" id="ARBA00022729"/>
    </source>
</evidence>
<dbReference type="Gene3D" id="3.80.10.10">
    <property type="entry name" value="Ribonuclease Inhibitor"/>
    <property type="match status" value="2"/>
</dbReference>
<feature type="region of interest" description="Disordered" evidence="5">
    <location>
        <begin position="437"/>
        <end position="483"/>
    </location>
</feature>
<feature type="compositionally biased region" description="Polar residues" evidence="5">
    <location>
        <begin position="453"/>
        <end position="468"/>
    </location>
</feature>
<dbReference type="Pfam" id="PF07679">
    <property type="entry name" value="I-set"/>
    <property type="match status" value="1"/>
</dbReference>
<keyword evidence="6" id="KW-1133">Transmembrane helix</keyword>
<evidence type="ECO:0000259" key="8">
    <source>
        <dbReference type="PROSITE" id="PS50835"/>
    </source>
</evidence>
<keyword evidence="2 7" id="KW-0732">Signal</keyword>
<evidence type="ECO:0000256" key="5">
    <source>
        <dbReference type="SAM" id="MobiDB-lite"/>
    </source>
</evidence>
<evidence type="ECO:0000256" key="7">
    <source>
        <dbReference type="SAM" id="SignalP"/>
    </source>
</evidence>
<dbReference type="PANTHER" id="PTHR24366:SF140">
    <property type="entry name" value="IP22191P"/>
    <property type="match status" value="1"/>
</dbReference>
<keyword evidence="6" id="KW-0812">Transmembrane</keyword>
<keyword evidence="6" id="KW-0472">Membrane</keyword>
<reference evidence="10" key="1">
    <citation type="submission" date="2025-08" db="UniProtKB">
        <authorList>
            <consortium name="RefSeq"/>
        </authorList>
    </citation>
    <scope>IDENTIFICATION</scope>
    <source>
        <tissue evidence="10">Muscle</tissue>
    </source>
</reference>
<dbReference type="InterPro" id="IPR003591">
    <property type="entry name" value="Leu-rich_rpt_typical-subtyp"/>
</dbReference>
<feature type="chain" id="PRO_5045075183" evidence="7">
    <location>
        <begin position="26"/>
        <end position="618"/>
    </location>
</feature>
<dbReference type="InterPro" id="IPR001611">
    <property type="entry name" value="Leu-rich_rpt"/>
</dbReference>
<evidence type="ECO:0000256" key="6">
    <source>
        <dbReference type="SAM" id="Phobius"/>
    </source>
</evidence>
<keyword evidence="4" id="KW-1015">Disulfide bond</keyword>
<dbReference type="InterPro" id="IPR013098">
    <property type="entry name" value="Ig_I-set"/>
</dbReference>
<dbReference type="InterPro" id="IPR003599">
    <property type="entry name" value="Ig_sub"/>
</dbReference>
<sequence>MVMIPNSFGLAIVVSACFYSQLCHCITECVEGCLCKWKHGKQTAECADAFLTSVPAGLNSETQVLDLSGNFLHTLAGRAFHSVRLVNLQKIFLARCGLSEISDDAFYRVSNLIELDLSENDLSWVPTLKDCSLLRRLQLSHNPIQHLLNNSFSSLTQLTTLEMSNCRIHTIGPSTFSGLKHLEYLRLDGNRLSYLSGKVVQPLLTLYALDLHNNPWICDCRNSGVRRWMISMNVPFSIPPRCQQPPWVQGITWDLMDIDDFACSPKVIGVDTKSSIVEGRNATLRCKIRSVPSAKITWLWQGRIIKNLSLMSFGQQMYLIEERGKDEKESILTIINVMMKDSGRYVCVASNHAGNVTVNVTVEVNPRATVDTAISGGEIAGIIIGLFLVISLCFVMVCFLAVYRRRIPSEERKSIGIKLYKNFDSVKQNHVELSTLNNGVVEDEEAGPDRQKQGNSGYSSDGTASMPSQADHDDVNSSSTGLSQKIANPDSVLTSLVDLPCDVQLYSPLSAPEPRDSDTWRYALGEDGDDSSFCANDEDHCEKMLSSSNPDPQQTHNDRTLPKDYLGSDQNLLAPSHNSFAHYLFKPNYFHLDLTSEARDSPDEGLGDEREYETDILE</sequence>
<dbReference type="InterPro" id="IPR003598">
    <property type="entry name" value="Ig_sub2"/>
</dbReference>
<dbReference type="RefSeq" id="XP_013793254.2">
    <property type="nucleotide sequence ID" value="XM_013937800.2"/>
</dbReference>
<gene>
    <name evidence="10" type="primary">LOC106477208</name>
</gene>
<proteinExistence type="predicted"/>
<evidence type="ECO:0000256" key="1">
    <source>
        <dbReference type="ARBA" id="ARBA00022614"/>
    </source>
</evidence>
<evidence type="ECO:0000256" key="4">
    <source>
        <dbReference type="ARBA" id="ARBA00023157"/>
    </source>
</evidence>
<dbReference type="SMART" id="SM00408">
    <property type="entry name" value="IGc2"/>
    <property type="match status" value="1"/>
</dbReference>
<evidence type="ECO:0000313" key="9">
    <source>
        <dbReference type="Proteomes" id="UP000694941"/>
    </source>
</evidence>